<evidence type="ECO:0000313" key="3">
    <source>
        <dbReference type="Proteomes" id="UP000243819"/>
    </source>
</evidence>
<reference evidence="3" key="1">
    <citation type="submission" date="2016-10" db="EMBL/GenBank/DDBJ databases">
        <authorList>
            <person name="Varghese N."/>
            <person name="Submissions S."/>
        </authorList>
    </citation>
    <scope>NUCLEOTIDE SEQUENCE [LARGE SCALE GENOMIC DNA]</scope>
    <source>
        <strain evidence="3">DSM 13577</strain>
    </source>
</reference>
<dbReference type="RefSeq" id="WP_091349718.1">
    <property type="nucleotide sequence ID" value="NZ_FOIF01000011.1"/>
</dbReference>
<dbReference type="Proteomes" id="UP000243819">
    <property type="component" value="Unassembled WGS sequence"/>
</dbReference>
<evidence type="ECO:0000313" key="2">
    <source>
        <dbReference type="EMBL" id="SES83422.1"/>
    </source>
</evidence>
<dbReference type="OrthoDB" id="2878022at2"/>
<name>A0A1H9ZRI3_9FIRM</name>
<proteinExistence type="predicted"/>
<organism evidence="2 3">
    <name type="scientific">Anaerobranca gottschalkii DSM 13577</name>
    <dbReference type="NCBI Taxonomy" id="1120990"/>
    <lineage>
        <taxon>Bacteria</taxon>
        <taxon>Bacillati</taxon>
        <taxon>Bacillota</taxon>
        <taxon>Clostridia</taxon>
        <taxon>Eubacteriales</taxon>
        <taxon>Proteinivoracaceae</taxon>
        <taxon>Anaerobranca</taxon>
    </lineage>
</organism>
<dbReference type="AlphaFoldDB" id="A0A1H9ZRI3"/>
<accession>A0A1H9ZRI3</accession>
<dbReference type="InterPro" id="IPR029002">
    <property type="entry name" value="PLPC/GPLD1"/>
</dbReference>
<gene>
    <name evidence="2" type="ORF">SAMN03080614_101143</name>
</gene>
<feature type="domain" description="Phospholipase C/D" evidence="1">
    <location>
        <begin position="5"/>
        <end position="148"/>
    </location>
</feature>
<dbReference type="STRING" id="1120990.SAMN03080614_101143"/>
<evidence type="ECO:0000259" key="1">
    <source>
        <dbReference type="Pfam" id="PF00882"/>
    </source>
</evidence>
<keyword evidence="3" id="KW-1185">Reference proteome</keyword>
<dbReference type="Pfam" id="PF00882">
    <property type="entry name" value="Zn_dep_PLPC"/>
    <property type="match status" value="1"/>
</dbReference>
<sequence>MLVNTHVLIGNKVYNYLKRQGFFNLRKNSFIYGNIKPDLLLPLFSRGHNFKESFNFVLEEGEKLSSLEEIEKFSVSLGVINHFLADFFCAPHYSKEKFNLSNHMKYEFALHNTFRKLDKNKLLTAENLQINSLLGGNIKDTITALEKEYRKKSPSIENDIFFALRATTISSYYILNKSPFTLPSTLELADISHG</sequence>
<protein>
    <submittedName>
        <fullName evidence="2">Zinc dependent phospholipase C</fullName>
    </submittedName>
</protein>
<dbReference type="EMBL" id="FOIF01000011">
    <property type="protein sequence ID" value="SES83422.1"/>
    <property type="molecule type" value="Genomic_DNA"/>
</dbReference>